<evidence type="ECO:0000256" key="3">
    <source>
        <dbReference type="ARBA" id="ARBA00023052"/>
    </source>
</evidence>
<accession>A0A6J5LGD9</accession>
<evidence type="ECO:0000259" key="4">
    <source>
        <dbReference type="Pfam" id="PF02775"/>
    </source>
</evidence>
<comment type="similarity">
    <text evidence="2">Belongs to the transketolase family.</text>
</comment>
<proteinExistence type="inferred from homology"/>
<dbReference type="InterPro" id="IPR011766">
    <property type="entry name" value="TPP_enzyme_TPP-bd"/>
</dbReference>
<dbReference type="Pfam" id="PF02775">
    <property type="entry name" value="TPP_enzyme_C"/>
    <property type="match status" value="1"/>
</dbReference>
<dbReference type="PANTHER" id="PTHR47514:SF1">
    <property type="entry name" value="TRANSKETOLASE N-TERMINAL SECTION-RELATED"/>
    <property type="match status" value="1"/>
</dbReference>
<protein>
    <submittedName>
        <fullName evidence="5">COG3959 Transketolase, N-terminal subunit</fullName>
    </submittedName>
</protein>
<evidence type="ECO:0000313" key="5">
    <source>
        <dbReference type="EMBL" id="CAB4133185.1"/>
    </source>
</evidence>
<dbReference type="EMBL" id="LR796274">
    <property type="protein sequence ID" value="CAB4133185.1"/>
    <property type="molecule type" value="Genomic_DNA"/>
</dbReference>
<dbReference type="GO" id="GO:0030976">
    <property type="term" value="F:thiamine pyrophosphate binding"/>
    <property type="evidence" value="ECO:0007669"/>
    <property type="project" value="InterPro"/>
</dbReference>
<dbReference type="InterPro" id="IPR029061">
    <property type="entry name" value="THDP-binding"/>
</dbReference>
<name>A0A6J5LGD9_9CAUD</name>
<comment type="cofactor">
    <cofactor evidence="1">
        <name>thiamine diphosphate</name>
        <dbReference type="ChEBI" id="CHEBI:58937"/>
    </cofactor>
</comment>
<sequence>MTPTERRVIDITYQERLSHLSSTLSALPIIEGIYTQRKNDEVFILSNGHAGLALYVVLEKYYGVDPVAMLHEHGIHPGRDLENHLYCSTGSLGSGLPIAVGHALATPHKNVYCMISDGESSEGSIWESLRFINDNNIHNLHVYVNINGMGAYDMIDTQQLSHRLQAFLPRINLRFSDPPKWSFAKELLTHYYVLKPEDYAEITQ</sequence>
<dbReference type="SUPFAM" id="SSF52518">
    <property type="entry name" value="Thiamin diphosphate-binding fold (THDP-binding)"/>
    <property type="match status" value="1"/>
</dbReference>
<gene>
    <name evidence="5" type="ORF">UFOVP257_67</name>
</gene>
<dbReference type="Gene3D" id="3.40.50.970">
    <property type="match status" value="1"/>
</dbReference>
<evidence type="ECO:0000256" key="2">
    <source>
        <dbReference type="ARBA" id="ARBA00007131"/>
    </source>
</evidence>
<dbReference type="GO" id="GO:0003824">
    <property type="term" value="F:catalytic activity"/>
    <property type="evidence" value="ECO:0007669"/>
    <property type="project" value="InterPro"/>
</dbReference>
<evidence type="ECO:0000256" key="1">
    <source>
        <dbReference type="ARBA" id="ARBA00001964"/>
    </source>
</evidence>
<keyword evidence="3" id="KW-0786">Thiamine pyrophosphate</keyword>
<reference evidence="5" key="1">
    <citation type="submission" date="2020-04" db="EMBL/GenBank/DDBJ databases">
        <authorList>
            <person name="Chiriac C."/>
            <person name="Salcher M."/>
            <person name="Ghai R."/>
            <person name="Kavagutti S V."/>
        </authorList>
    </citation>
    <scope>NUCLEOTIDE SEQUENCE</scope>
</reference>
<organism evidence="5">
    <name type="scientific">uncultured Caudovirales phage</name>
    <dbReference type="NCBI Taxonomy" id="2100421"/>
    <lineage>
        <taxon>Viruses</taxon>
        <taxon>Duplodnaviria</taxon>
        <taxon>Heunggongvirae</taxon>
        <taxon>Uroviricota</taxon>
        <taxon>Caudoviricetes</taxon>
        <taxon>Peduoviridae</taxon>
        <taxon>Maltschvirus</taxon>
        <taxon>Maltschvirus maltsch</taxon>
    </lineage>
</organism>
<feature type="domain" description="Thiamine pyrophosphate enzyme TPP-binding" evidence="4">
    <location>
        <begin position="87"/>
        <end position="160"/>
    </location>
</feature>
<dbReference type="PANTHER" id="PTHR47514">
    <property type="entry name" value="TRANSKETOLASE N-TERMINAL SECTION-RELATED"/>
    <property type="match status" value="1"/>
</dbReference>